<dbReference type="Gene3D" id="3.40.1190.20">
    <property type="match status" value="1"/>
</dbReference>
<keyword evidence="4" id="KW-0418">Kinase</keyword>
<keyword evidence="4" id="KW-0808">Transferase</keyword>
<dbReference type="PANTHER" id="PTHR20858:SF17">
    <property type="entry name" value="HYDROXYMETHYLPYRIMIDINE_PHOSPHOMETHYLPYRIMIDINE KINASE THI20-RELATED"/>
    <property type="match status" value="1"/>
</dbReference>
<evidence type="ECO:0000256" key="2">
    <source>
        <dbReference type="ARBA" id="ARBA00012135"/>
    </source>
</evidence>
<dbReference type="CDD" id="cd01169">
    <property type="entry name" value="HMPP_kinase"/>
    <property type="match status" value="1"/>
</dbReference>
<sequence length="286" mass="30845">MDATHAPRVANRQLPAVLVMAGHDPTGGAGLVADAEAIGACGAWPLTIATALTVQSSADVTTVMPCDPDAMRNMAAALDEFSVAAIKVGLVASLESLDAVVDIVRRYPGVPLVMDPVLKAGGGRELSSLELRDAFRERLLPLVDIITPNRSELARLASGDLLSDTDRAIELLSLGCQAVLVTATDDPLPGSDRRQVIHTLHTPDEGRQWHWPRLPGRFHGSGCTLAAALAARLACGERLMPACEQAQRYTWESLEHGWLPAPQRPEGQALPRRLWRHPAWSDRYDD</sequence>
<dbReference type="EC" id="2.7.1.49" evidence="2"/>
<dbReference type="InterPro" id="IPR029056">
    <property type="entry name" value="Ribokinase-like"/>
</dbReference>
<dbReference type="GO" id="GO:0016301">
    <property type="term" value="F:kinase activity"/>
    <property type="evidence" value="ECO:0007669"/>
    <property type="project" value="UniProtKB-KW"/>
</dbReference>
<dbReference type="RefSeq" id="WP_309715969.1">
    <property type="nucleotide sequence ID" value="NZ_JARWAM010000001.1"/>
</dbReference>
<comment type="pathway">
    <text evidence="1">Cofactor biosynthesis; thiamine diphosphate biosynthesis.</text>
</comment>
<evidence type="ECO:0000256" key="1">
    <source>
        <dbReference type="ARBA" id="ARBA00004948"/>
    </source>
</evidence>
<reference evidence="4 5" key="1">
    <citation type="submission" date="2023-04" db="EMBL/GenBank/DDBJ databases">
        <title>A long-awaited taxogenomic arrangement of the family Halomonadaceae.</title>
        <authorList>
            <person name="De La Haba R."/>
            <person name="Chuvochina M."/>
            <person name="Wittouck S."/>
            <person name="Arahal D.R."/>
            <person name="Sanchez-Porro C."/>
            <person name="Hugenholtz P."/>
            <person name="Ventosa A."/>
        </authorList>
    </citation>
    <scope>NUCLEOTIDE SEQUENCE [LARGE SCALE GENOMIC DNA]</scope>
    <source>
        <strain evidence="4 5">DSM 26770</strain>
    </source>
</reference>
<accession>A0ABU1HAU8</accession>
<dbReference type="InterPro" id="IPR013749">
    <property type="entry name" value="PM/HMP-P_kinase-1"/>
</dbReference>
<protein>
    <recommendedName>
        <fullName evidence="2">hydroxymethylpyrimidine kinase</fullName>
        <ecNumber evidence="2">2.7.1.49</ecNumber>
    </recommendedName>
</protein>
<evidence type="ECO:0000259" key="3">
    <source>
        <dbReference type="Pfam" id="PF08543"/>
    </source>
</evidence>
<proteinExistence type="predicted"/>
<gene>
    <name evidence="4" type="ORF">QC821_01415</name>
</gene>
<dbReference type="PANTHER" id="PTHR20858">
    <property type="entry name" value="PHOSPHOMETHYLPYRIMIDINE KINASE"/>
    <property type="match status" value="1"/>
</dbReference>
<dbReference type="EMBL" id="JARWAM010000001">
    <property type="protein sequence ID" value="MDR5903929.1"/>
    <property type="molecule type" value="Genomic_DNA"/>
</dbReference>
<name>A0ABU1HAU8_9GAMM</name>
<evidence type="ECO:0000313" key="4">
    <source>
        <dbReference type="EMBL" id="MDR5903929.1"/>
    </source>
</evidence>
<comment type="caution">
    <text evidence="4">The sequence shown here is derived from an EMBL/GenBank/DDBJ whole genome shotgun (WGS) entry which is preliminary data.</text>
</comment>
<dbReference type="InterPro" id="IPR004399">
    <property type="entry name" value="HMP/HMP-P_kinase_dom"/>
</dbReference>
<organism evidence="4 5">
    <name type="scientific">Franzmannia qiaohouensis</name>
    <dbReference type="NCBI Taxonomy" id="1329370"/>
    <lineage>
        <taxon>Bacteria</taxon>
        <taxon>Pseudomonadati</taxon>
        <taxon>Pseudomonadota</taxon>
        <taxon>Gammaproteobacteria</taxon>
        <taxon>Oceanospirillales</taxon>
        <taxon>Halomonadaceae</taxon>
        <taxon>Franzmannia</taxon>
    </lineage>
</organism>
<keyword evidence="5" id="KW-1185">Reference proteome</keyword>
<dbReference type="Pfam" id="PF08543">
    <property type="entry name" value="Phos_pyr_kin"/>
    <property type="match status" value="1"/>
</dbReference>
<evidence type="ECO:0000313" key="5">
    <source>
        <dbReference type="Proteomes" id="UP001251374"/>
    </source>
</evidence>
<dbReference type="Proteomes" id="UP001251374">
    <property type="component" value="Unassembled WGS sequence"/>
</dbReference>
<dbReference type="SUPFAM" id="SSF53613">
    <property type="entry name" value="Ribokinase-like"/>
    <property type="match status" value="1"/>
</dbReference>
<feature type="domain" description="Pyridoxamine kinase/Phosphomethylpyrimidine kinase" evidence="3">
    <location>
        <begin position="24"/>
        <end position="258"/>
    </location>
</feature>